<dbReference type="EMBL" id="AWGB01000004">
    <property type="protein sequence ID" value="ESQ94393.1"/>
    <property type="molecule type" value="Genomic_DNA"/>
</dbReference>
<comment type="caution">
    <text evidence="2">The sequence shown here is derived from an EMBL/GenBank/DDBJ whole genome shotgun (WGS) entry which is preliminary data.</text>
</comment>
<sequence>MSDLNLKDDDIGDLFAAAPVYDDSEVFQARVMRGLRFNLWLRQGVVVLAGFVGGLYALAQFIHMPNWAGGEGGSAPKVATVTLTKAATETDETLRAGVEFFDGMGKSAMSLIESSARYLNLMQTPFFFWVSFSLCLACLALYYAYSQEETI</sequence>
<dbReference type="PATRIC" id="fig|1121022.4.peg.490"/>
<organism evidence="2 3">
    <name type="scientific">Asticcacaulis benevestitus DSM 16100 = ATCC BAA-896</name>
    <dbReference type="NCBI Taxonomy" id="1121022"/>
    <lineage>
        <taxon>Bacteria</taxon>
        <taxon>Pseudomonadati</taxon>
        <taxon>Pseudomonadota</taxon>
        <taxon>Alphaproteobacteria</taxon>
        <taxon>Caulobacterales</taxon>
        <taxon>Caulobacteraceae</taxon>
        <taxon>Asticcacaulis</taxon>
    </lineage>
</organism>
<accession>V4RT95</accession>
<keyword evidence="1" id="KW-0812">Transmembrane</keyword>
<keyword evidence="1" id="KW-1133">Transmembrane helix</keyword>
<keyword evidence="3" id="KW-1185">Reference proteome</keyword>
<proteinExistence type="predicted"/>
<dbReference type="STRING" id="1121022.GCA_000376105_00330"/>
<evidence type="ECO:0000313" key="2">
    <source>
        <dbReference type="EMBL" id="ESQ94393.1"/>
    </source>
</evidence>
<dbReference type="Proteomes" id="UP000017837">
    <property type="component" value="Unassembled WGS sequence"/>
</dbReference>
<feature type="transmembrane region" description="Helical" evidence="1">
    <location>
        <begin position="39"/>
        <end position="59"/>
    </location>
</feature>
<evidence type="ECO:0000256" key="1">
    <source>
        <dbReference type="SAM" id="Phobius"/>
    </source>
</evidence>
<keyword evidence="1" id="KW-0472">Membrane</keyword>
<evidence type="ECO:0000313" key="3">
    <source>
        <dbReference type="Proteomes" id="UP000017837"/>
    </source>
</evidence>
<gene>
    <name evidence="2" type="ORF">ABENE_02485</name>
</gene>
<dbReference type="AlphaFoldDB" id="V4RT95"/>
<protein>
    <submittedName>
        <fullName evidence="2">Uncharacterized protein</fullName>
    </submittedName>
</protein>
<feature type="transmembrane region" description="Helical" evidence="1">
    <location>
        <begin position="126"/>
        <end position="145"/>
    </location>
</feature>
<reference evidence="2 3" key="1">
    <citation type="journal article" date="2014" name="Nature">
        <title>Sequential evolution of bacterial morphology by co-option of a developmental regulator.</title>
        <authorList>
            <person name="Jiang C."/>
            <person name="Brown P.J."/>
            <person name="Ducret A."/>
            <person name="Brun Y.V."/>
        </authorList>
    </citation>
    <scope>NUCLEOTIDE SEQUENCE [LARGE SCALE GENOMIC DNA]</scope>
    <source>
        <strain evidence="2 3">DSM 16100</strain>
    </source>
</reference>
<name>V4RT95_9CAUL</name>